<dbReference type="EMBL" id="JAVLET010000003">
    <property type="protein sequence ID" value="KAL0471891.1"/>
    <property type="molecule type" value="Genomic_DNA"/>
</dbReference>
<feature type="region of interest" description="Disordered" evidence="1">
    <location>
        <begin position="126"/>
        <end position="157"/>
    </location>
</feature>
<sequence>MAVFWQVRLAVALRRFIRYATTSVPRGIHYRSPVPKLGRHSVGTGEGILGSPGRTKRGRGQLLLACFDHKCSSRAQGLCTLSRQIPTSGQGLKQSSEGTCGTLLAVLDCEGTGITMGSGKWAWWERPERRMGTEDGKTGGRQDERHGEEKSVLSVGV</sequence>
<dbReference type="Proteomes" id="UP001451303">
    <property type="component" value="Unassembled WGS sequence"/>
</dbReference>
<feature type="compositionally biased region" description="Basic and acidic residues" evidence="1">
    <location>
        <begin position="126"/>
        <end position="151"/>
    </location>
</feature>
<evidence type="ECO:0000313" key="2">
    <source>
        <dbReference type="EMBL" id="KAL0471891.1"/>
    </source>
</evidence>
<organism evidence="2 3">
    <name type="scientific">Neurospora intermedia</name>
    <dbReference type="NCBI Taxonomy" id="5142"/>
    <lineage>
        <taxon>Eukaryota</taxon>
        <taxon>Fungi</taxon>
        <taxon>Dikarya</taxon>
        <taxon>Ascomycota</taxon>
        <taxon>Pezizomycotina</taxon>
        <taxon>Sordariomycetes</taxon>
        <taxon>Sordariomycetidae</taxon>
        <taxon>Sordariales</taxon>
        <taxon>Sordariaceae</taxon>
        <taxon>Neurospora</taxon>
    </lineage>
</organism>
<accession>A0ABR3DJC1</accession>
<evidence type="ECO:0000256" key="1">
    <source>
        <dbReference type="SAM" id="MobiDB-lite"/>
    </source>
</evidence>
<protein>
    <submittedName>
        <fullName evidence="2">Uncharacterized protein</fullName>
    </submittedName>
</protein>
<reference evidence="2 3" key="1">
    <citation type="submission" date="2023-09" db="EMBL/GenBank/DDBJ databases">
        <title>Multi-omics analysis of a traditional fermented food reveals byproduct-associated fungal strains for waste-to-food upcycling.</title>
        <authorList>
            <consortium name="Lawrence Berkeley National Laboratory"/>
            <person name="Rekdal V.M."/>
            <person name="Villalobos-Escobedo J.M."/>
            <person name="Rodriguez-Valeron N."/>
            <person name="Garcia M.O."/>
            <person name="Vasquez D.P."/>
            <person name="Damayanti I."/>
            <person name="Sorensen P.M."/>
            <person name="Baidoo E.E."/>
            <person name="De Carvalho A.C."/>
            <person name="Riley R."/>
            <person name="Lipzen A."/>
            <person name="He G."/>
            <person name="Yan M."/>
            <person name="Haridas S."/>
            <person name="Daum C."/>
            <person name="Yoshinaga Y."/>
            <person name="Ng V."/>
            <person name="Grigoriev I.V."/>
            <person name="Munk R."/>
            <person name="Nuraida L."/>
            <person name="Wijaya C.H."/>
            <person name="Morales P.-C."/>
            <person name="Keasling J.D."/>
        </authorList>
    </citation>
    <scope>NUCLEOTIDE SEQUENCE [LARGE SCALE GENOMIC DNA]</scope>
    <source>
        <strain evidence="2 3">FGSC 2613</strain>
    </source>
</reference>
<proteinExistence type="predicted"/>
<comment type="caution">
    <text evidence="2">The sequence shown here is derived from an EMBL/GenBank/DDBJ whole genome shotgun (WGS) entry which is preliminary data.</text>
</comment>
<keyword evidence="3" id="KW-1185">Reference proteome</keyword>
<name>A0ABR3DJC1_NEUIN</name>
<evidence type="ECO:0000313" key="3">
    <source>
        <dbReference type="Proteomes" id="UP001451303"/>
    </source>
</evidence>
<gene>
    <name evidence="2" type="ORF">QR685DRAFT_217961</name>
</gene>